<dbReference type="AlphaFoldDB" id="A0A2Z7CB05"/>
<evidence type="ECO:0000256" key="1">
    <source>
        <dbReference type="SAM" id="MobiDB-lite"/>
    </source>
</evidence>
<proteinExistence type="predicted"/>
<dbReference type="EMBL" id="KQ997542">
    <property type="protein sequence ID" value="KZV44058.1"/>
    <property type="molecule type" value="Genomic_DNA"/>
</dbReference>
<keyword evidence="3" id="KW-1185">Reference proteome</keyword>
<sequence length="70" mass="7917">MAKLNKSCLEAQIRKLKSERRNYRPQFAKVSNPAKTSNLSTHRSKAPNWYQSKCLKKTNSAPLALLQTAA</sequence>
<feature type="region of interest" description="Disordered" evidence="1">
    <location>
        <begin position="23"/>
        <end position="45"/>
    </location>
</feature>
<reference evidence="2 3" key="1">
    <citation type="journal article" date="2015" name="Proc. Natl. Acad. Sci. U.S.A.">
        <title>The resurrection genome of Boea hygrometrica: A blueprint for survival of dehydration.</title>
        <authorList>
            <person name="Xiao L."/>
            <person name="Yang G."/>
            <person name="Zhang L."/>
            <person name="Yang X."/>
            <person name="Zhao S."/>
            <person name="Ji Z."/>
            <person name="Zhou Q."/>
            <person name="Hu M."/>
            <person name="Wang Y."/>
            <person name="Chen M."/>
            <person name="Xu Y."/>
            <person name="Jin H."/>
            <person name="Xiao X."/>
            <person name="Hu G."/>
            <person name="Bao F."/>
            <person name="Hu Y."/>
            <person name="Wan P."/>
            <person name="Li L."/>
            <person name="Deng X."/>
            <person name="Kuang T."/>
            <person name="Xiang C."/>
            <person name="Zhu J.K."/>
            <person name="Oliver M.J."/>
            <person name="He Y."/>
        </authorList>
    </citation>
    <scope>NUCLEOTIDE SEQUENCE [LARGE SCALE GENOMIC DNA]</scope>
    <source>
        <strain evidence="3">cv. XS01</strain>
    </source>
</reference>
<evidence type="ECO:0000313" key="2">
    <source>
        <dbReference type="EMBL" id="KZV44058.1"/>
    </source>
</evidence>
<organism evidence="2 3">
    <name type="scientific">Dorcoceras hygrometricum</name>
    <dbReference type="NCBI Taxonomy" id="472368"/>
    <lineage>
        <taxon>Eukaryota</taxon>
        <taxon>Viridiplantae</taxon>
        <taxon>Streptophyta</taxon>
        <taxon>Embryophyta</taxon>
        <taxon>Tracheophyta</taxon>
        <taxon>Spermatophyta</taxon>
        <taxon>Magnoliopsida</taxon>
        <taxon>eudicotyledons</taxon>
        <taxon>Gunneridae</taxon>
        <taxon>Pentapetalae</taxon>
        <taxon>asterids</taxon>
        <taxon>lamiids</taxon>
        <taxon>Lamiales</taxon>
        <taxon>Gesneriaceae</taxon>
        <taxon>Didymocarpoideae</taxon>
        <taxon>Trichosporeae</taxon>
        <taxon>Loxocarpinae</taxon>
        <taxon>Dorcoceras</taxon>
    </lineage>
</organism>
<accession>A0A2Z7CB05</accession>
<protein>
    <submittedName>
        <fullName evidence="2">Uncharacterized protein</fullName>
    </submittedName>
</protein>
<dbReference type="Proteomes" id="UP000250235">
    <property type="component" value="Unassembled WGS sequence"/>
</dbReference>
<gene>
    <name evidence="2" type="ORF">F511_27080</name>
</gene>
<evidence type="ECO:0000313" key="3">
    <source>
        <dbReference type="Proteomes" id="UP000250235"/>
    </source>
</evidence>
<name>A0A2Z7CB05_9LAMI</name>